<dbReference type="Gene3D" id="3.20.20.60">
    <property type="entry name" value="Phosphoenolpyruvate-binding domains"/>
    <property type="match status" value="1"/>
</dbReference>
<evidence type="ECO:0000313" key="13">
    <source>
        <dbReference type="EMBL" id="KKL12575.1"/>
    </source>
</evidence>
<comment type="caution">
    <text evidence="13">The sequence shown here is derived from an EMBL/GenBank/DDBJ whole genome shotgun (WGS) entry which is preliminary data.</text>
</comment>
<dbReference type="InterPro" id="IPR015813">
    <property type="entry name" value="Pyrv/PenolPyrv_kinase-like_dom"/>
</dbReference>
<comment type="similarity">
    <text evidence="2">Belongs to the pyruvate kinase family.</text>
</comment>
<dbReference type="InterPro" id="IPR015793">
    <property type="entry name" value="Pyrv_Knase_brl"/>
</dbReference>
<evidence type="ECO:0000256" key="9">
    <source>
        <dbReference type="ARBA" id="ARBA00022842"/>
    </source>
</evidence>
<evidence type="ECO:0000256" key="4">
    <source>
        <dbReference type="ARBA" id="ARBA00022679"/>
    </source>
</evidence>
<evidence type="ECO:0000256" key="11">
    <source>
        <dbReference type="ARBA" id="ARBA00023317"/>
    </source>
</evidence>
<dbReference type="UniPathway" id="UPA00109">
    <property type="reaction ID" value="UER00188"/>
</dbReference>
<sequence>MTELRSYFEYETTVIAKIENAEGLRNLPSILEVADGILIDRGDLSKDVPLWKIAYAQDYIISEAVRVHTPVSVATNLMESMILEAEPTRAEVNDIVKLLDVGVSGLVLAAETAIGKHPVKVVNFMKKIIDGYGEYYKCTTRPELLDWLLEK</sequence>
<keyword evidence="8" id="KW-0067">ATP-binding</keyword>
<accession>A0A0F9ASY6</accession>
<evidence type="ECO:0000256" key="6">
    <source>
        <dbReference type="ARBA" id="ARBA00022741"/>
    </source>
</evidence>
<dbReference type="Pfam" id="PF00224">
    <property type="entry name" value="PK"/>
    <property type="match status" value="1"/>
</dbReference>
<feature type="domain" description="Pyruvate kinase barrel" evidence="12">
    <location>
        <begin position="11"/>
        <end position="122"/>
    </location>
</feature>
<dbReference type="GO" id="GO:0004743">
    <property type="term" value="F:pyruvate kinase activity"/>
    <property type="evidence" value="ECO:0007669"/>
    <property type="project" value="UniProtKB-EC"/>
</dbReference>
<dbReference type="SUPFAM" id="SSF51621">
    <property type="entry name" value="Phosphoenolpyruvate/pyruvate domain"/>
    <property type="match status" value="1"/>
</dbReference>
<evidence type="ECO:0000256" key="2">
    <source>
        <dbReference type="ARBA" id="ARBA00008663"/>
    </source>
</evidence>
<dbReference type="GO" id="GO:0016301">
    <property type="term" value="F:kinase activity"/>
    <property type="evidence" value="ECO:0007669"/>
    <property type="project" value="UniProtKB-KW"/>
</dbReference>
<keyword evidence="5" id="KW-0479">Metal-binding</keyword>
<evidence type="ECO:0000256" key="3">
    <source>
        <dbReference type="ARBA" id="ARBA00012142"/>
    </source>
</evidence>
<dbReference type="PRINTS" id="PR01050">
    <property type="entry name" value="PYRUVTKNASE"/>
</dbReference>
<evidence type="ECO:0000256" key="8">
    <source>
        <dbReference type="ARBA" id="ARBA00022840"/>
    </source>
</evidence>
<keyword evidence="11" id="KW-0670">Pyruvate</keyword>
<evidence type="ECO:0000259" key="12">
    <source>
        <dbReference type="Pfam" id="PF00224"/>
    </source>
</evidence>
<dbReference type="AlphaFoldDB" id="A0A0F9ASY6"/>
<keyword evidence="10" id="KW-0324">Glycolysis</keyword>
<evidence type="ECO:0000256" key="1">
    <source>
        <dbReference type="ARBA" id="ARBA00004997"/>
    </source>
</evidence>
<protein>
    <recommendedName>
        <fullName evidence="3">pyruvate kinase</fullName>
        <ecNumber evidence="3">2.7.1.40</ecNumber>
    </recommendedName>
</protein>
<dbReference type="GO" id="GO:0005524">
    <property type="term" value="F:ATP binding"/>
    <property type="evidence" value="ECO:0007669"/>
    <property type="project" value="UniProtKB-KW"/>
</dbReference>
<keyword evidence="6" id="KW-0547">Nucleotide-binding</keyword>
<dbReference type="GO" id="GO:0000287">
    <property type="term" value="F:magnesium ion binding"/>
    <property type="evidence" value="ECO:0007669"/>
    <property type="project" value="InterPro"/>
</dbReference>
<dbReference type="InterPro" id="IPR001697">
    <property type="entry name" value="Pyr_Knase"/>
</dbReference>
<organism evidence="13">
    <name type="scientific">marine sediment metagenome</name>
    <dbReference type="NCBI Taxonomy" id="412755"/>
    <lineage>
        <taxon>unclassified sequences</taxon>
        <taxon>metagenomes</taxon>
        <taxon>ecological metagenomes</taxon>
    </lineage>
</organism>
<keyword evidence="7" id="KW-0418">Kinase</keyword>
<evidence type="ECO:0000256" key="5">
    <source>
        <dbReference type="ARBA" id="ARBA00022723"/>
    </source>
</evidence>
<reference evidence="13" key="1">
    <citation type="journal article" date="2015" name="Nature">
        <title>Complex archaea that bridge the gap between prokaryotes and eukaryotes.</title>
        <authorList>
            <person name="Spang A."/>
            <person name="Saw J.H."/>
            <person name="Jorgensen S.L."/>
            <person name="Zaremba-Niedzwiedzka K."/>
            <person name="Martijn J."/>
            <person name="Lind A.E."/>
            <person name="van Eijk R."/>
            <person name="Schleper C."/>
            <person name="Guy L."/>
            <person name="Ettema T.J."/>
        </authorList>
    </citation>
    <scope>NUCLEOTIDE SEQUENCE</scope>
</reference>
<evidence type="ECO:0000256" key="7">
    <source>
        <dbReference type="ARBA" id="ARBA00022777"/>
    </source>
</evidence>
<name>A0A0F9ASY6_9ZZZZ</name>
<proteinExistence type="inferred from homology"/>
<dbReference type="PANTHER" id="PTHR11817">
    <property type="entry name" value="PYRUVATE KINASE"/>
    <property type="match status" value="1"/>
</dbReference>
<keyword evidence="4" id="KW-0808">Transferase</keyword>
<evidence type="ECO:0000256" key="10">
    <source>
        <dbReference type="ARBA" id="ARBA00023152"/>
    </source>
</evidence>
<dbReference type="InterPro" id="IPR040442">
    <property type="entry name" value="Pyrv_kinase-like_dom_sf"/>
</dbReference>
<keyword evidence="9" id="KW-0460">Magnesium</keyword>
<dbReference type="EMBL" id="LAZR01041200">
    <property type="protein sequence ID" value="KKL12575.1"/>
    <property type="molecule type" value="Genomic_DNA"/>
</dbReference>
<gene>
    <name evidence="13" type="ORF">LCGC14_2534400</name>
</gene>
<dbReference type="EC" id="2.7.1.40" evidence="3"/>
<dbReference type="GO" id="GO:0030955">
    <property type="term" value="F:potassium ion binding"/>
    <property type="evidence" value="ECO:0007669"/>
    <property type="project" value="InterPro"/>
</dbReference>
<comment type="pathway">
    <text evidence="1">Carbohydrate degradation; glycolysis; pyruvate from D-glyceraldehyde 3-phosphate: step 5/5.</text>
</comment>